<dbReference type="InterPro" id="IPR000644">
    <property type="entry name" value="CBS_dom"/>
</dbReference>
<reference evidence="2" key="1">
    <citation type="submission" date="2018-05" db="EMBL/GenBank/DDBJ databases">
        <authorList>
            <person name="Lanie J.A."/>
            <person name="Ng W.-L."/>
            <person name="Kazmierczak K.M."/>
            <person name="Andrzejewski T.M."/>
            <person name="Davidsen T.M."/>
            <person name="Wayne K.J."/>
            <person name="Tettelin H."/>
            <person name="Glass J.I."/>
            <person name="Rusch D."/>
            <person name="Podicherti R."/>
            <person name="Tsui H.-C.T."/>
            <person name="Winkler M.E."/>
        </authorList>
    </citation>
    <scope>NUCLEOTIDE SEQUENCE</scope>
</reference>
<sequence>MNGWEKSTLYLTDTMEKAVEVLEKNRLIGIGLVIDKDKRLVGTVTDGDIRRAIIKHCGMDTPVAQLMNHQPAVVKAGDSQEKGLLLMAKNFIARLPVVDDAGVIVGLLSKDTVPMSSNYDNSVLLMAGGFGRRLHPLTKDTPKPLLKVAEKPILEAIVDQLAQQGFNKLFMSLHYRAEMVRDYFGDGSDWNVTIQYLEEDAPLGTAGALGLIHSDTSVFPVVVINGDLMTRLNYGRLLEFHKEQGGLATLCVKEYEHQIPYGVVEVEQGQVSLIDEKPSYKCFVNAGIYVLDEAVVRAVEKNRPLAMTDLLSGLVGEGGQVNVYPIHEYWLDIGRLSEYGRANKDVELHSDNT</sequence>
<accession>A0A382LBM1</accession>
<dbReference type="SMART" id="SM00116">
    <property type="entry name" value="CBS"/>
    <property type="match status" value="2"/>
</dbReference>
<dbReference type="AlphaFoldDB" id="A0A382LBM1"/>
<dbReference type="Pfam" id="PF00571">
    <property type="entry name" value="CBS"/>
    <property type="match status" value="2"/>
</dbReference>
<feature type="domain" description="CBS" evidence="1">
    <location>
        <begin position="67"/>
        <end position="123"/>
    </location>
</feature>
<dbReference type="InterPro" id="IPR050486">
    <property type="entry name" value="Mannose-1P_guanyltransferase"/>
</dbReference>
<dbReference type="Pfam" id="PF00483">
    <property type="entry name" value="NTP_transferase"/>
    <property type="match status" value="1"/>
</dbReference>
<gene>
    <name evidence="2" type="ORF">METZ01_LOCUS286119</name>
</gene>
<dbReference type="Gene3D" id="3.90.550.10">
    <property type="entry name" value="Spore Coat Polysaccharide Biosynthesis Protein SpsA, Chain A"/>
    <property type="match status" value="1"/>
</dbReference>
<dbReference type="PANTHER" id="PTHR22572">
    <property type="entry name" value="SUGAR-1-PHOSPHATE GUANYL TRANSFERASE"/>
    <property type="match status" value="1"/>
</dbReference>
<dbReference type="InterPro" id="IPR029044">
    <property type="entry name" value="Nucleotide-diphossugar_trans"/>
</dbReference>
<feature type="domain" description="CBS" evidence="1">
    <location>
        <begin position="1"/>
        <end position="61"/>
    </location>
</feature>
<proteinExistence type="predicted"/>
<dbReference type="PROSITE" id="PS51371">
    <property type="entry name" value="CBS"/>
    <property type="match status" value="2"/>
</dbReference>
<dbReference type="SUPFAM" id="SSF53448">
    <property type="entry name" value="Nucleotide-diphospho-sugar transferases"/>
    <property type="match status" value="1"/>
</dbReference>
<dbReference type="InterPro" id="IPR005835">
    <property type="entry name" value="NTP_transferase_dom"/>
</dbReference>
<name>A0A382LBM1_9ZZZZ</name>
<protein>
    <recommendedName>
        <fullName evidence="1">CBS domain-containing protein</fullName>
    </recommendedName>
</protein>
<dbReference type="SUPFAM" id="SSF54631">
    <property type="entry name" value="CBS-domain pair"/>
    <property type="match status" value="1"/>
</dbReference>
<evidence type="ECO:0000313" key="2">
    <source>
        <dbReference type="EMBL" id="SVC33265.1"/>
    </source>
</evidence>
<evidence type="ECO:0000259" key="1">
    <source>
        <dbReference type="PROSITE" id="PS51371"/>
    </source>
</evidence>
<dbReference type="Gene3D" id="3.10.580.10">
    <property type="entry name" value="CBS-domain"/>
    <property type="match status" value="1"/>
</dbReference>
<organism evidence="2">
    <name type="scientific">marine metagenome</name>
    <dbReference type="NCBI Taxonomy" id="408172"/>
    <lineage>
        <taxon>unclassified sequences</taxon>
        <taxon>metagenomes</taxon>
        <taxon>ecological metagenomes</taxon>
    </lineage>
</organism>
<dbReference type="EMBL" id="UINC01085579">
    <property type="protein sequence ID" value="SVC33265.1"/>
    <property type="molecule type" value="Genomic_DNA"/>
</dbReference>
<dbReference type="InterPro" id="IPR046342">
    <property type="entry name" value="CBS_dom_sf"/>
</dbReference>
<dbReference type="CDD" id="cd06426">
    <property type="entry name" value="NTP_transferase_like_2"/>
    <property type="match status" value="1"/>
</dbReference>